<organism evidence="1 2">
    <name type="scientific">Phytophthora nicotianae</name>
    <name type="common">Potato buckeye rot agent</name>
    <name type="synonym">Phytophthora parasitica</name>
    <dbReference type="NCBI Taxonomy" id="4792"/>
    <lineage>
        <taxon>Eukaryota</taxon>
        <taxon>Sar</taxon>
        <taxon>Stramenopiles</taxon>
        <taxon>Oomycota</taxon>
        <taxon>Peronosporomycetes</taxon>
        <taxon>Peronosporales</taxon>
        <taxon>Peronosporaceae</taxon>
        <taxon>Phytophthora</taxon>
    </lineage>
</organism>
<dbReference type="EMBL" id="KI672820">
    <property type="protein sequence ID" value="ETL40475.1"/>
    <property type="molecule type" value="Genomic_DNA"/>
</dbReference>
<name>W2J255_PHYNI</name>
<reference evidence="1 2" key="1">
    <citation type="submission" date="2013-11" db="EMBL/GenBank/DDBJ databases">
        <title>The Genome Sequence of Phytophthora parasitica CJ05E6.</title>
        <authorList>
            <consortium name="The Broad Institute Genomics Platform"/>
            <person name="Russ C."/>
            <person name="Tyler B."/>
            <person name="Panabieres F."/>
            <person name="Shan W."/>
            <person name="Tripathy S."/>
            <person name="Grunwald N."/>
            <person name="Machado M."/>
            <person name="Johnson C.S."/>
            <person name="Arredondo F."/>
            <person name="Hong C."/>
            <person name="Coffey M."/>
            <person name="Young S.K."/>
            <person name="Zeng Q."/>
            <person name="Gargeya S."/>
            <person name="Fitzgerald M."/>
            <person name="Abouelleil A."/>
            <person name="Alvarado L."/>
            <person name="Chapman S.B."/>
            <person name="Gainer-Dewar J."/>
            <person name="Goldberg J."/>
            <person name="Griggs A."/>
            <person name="Gujja S."/>
            <person name="Hansen M."/>
            <person name="Howarth C."/>
            <person name="Imamovic A."/>
            <person name="Ireland A."/>
            <person name="Larimer J."/>
            <person name="McCowan C."/>
            <person name="Murphy C."/>
            <person name="Pearson M."/>
            <person name="Poon T.W."/>
            <person name="Priest M."/>
            <person name="Roberts A."/>
            <person name="Saif S."/>
            <person name="Shea T."/>
            <person name="Sykes S."/>
            <person name="Wortman J."/>
            <person name="Nusbaum C."/>
            <person name="Birren B."/>
        </authorList>
    </citation>
    <scope>NUCLEOTIDE SEQUENCE [LARGE SCALE GENOMIC DNA]</scope>
    <source>
        <strain evidence="1 2">CJ05E6</strain>
    </source>
</reference>
<protein>
    <submittedName>
        <fullName evidence="1">Uncharacterized protein</fullName>
    </submittedName>
</protein>
<gene>
    <name evidence="1" type="ORF">L916_08343</name>
</gene>
<dbReference type="Proteomes" id="UP000053864">
    <property type="component" value="Unassembled WGS sequence"/>
</dbReference>
<evidence type="ECO:0000313" key="1">
    <source>
        <dbReference type="EMBL" id="ETL40475.1"/>
    </source>
</evidence>
<dbReference type="AlphaFoldDB" id="W2J255"/>
<evidence type="ECO:0000313" key="2">
    <source>
        <dbReference type="Proteomes" id="UP000053864"/>
    </source>
</evidence>
<sequence>MTHGRRRAGNYGRGTSRQRLATWRRDCRMSWLRSSLPGGMAKCRGRRCGMDGPHWSSGSEAKEEVSSSSDCVLGVCTPRIVIALWLAGSYLPALSRSQL</sequence>
<proteinExistence type="predicted"/>
<accession>W2J255</accession>